<dbReference type="AlphaFoldDB" id="F4RDY5"/>
<dbReference type="InterPro" id="IPR016024">
    <property type="entry name" value="ARM-type_fold"/>
</dbReference>
<dbReference type="PANTHER" id="PTHR10957">
    <property type="entry name" value="RAP1 GTPASE-GDP DISSOCIATION STIMULATOR 1"/>
    <property type="match status" value="1"/>
</dbReference>
<name>F4RDY5_MELLP</name>
<evidence type="ECO:0008006" key="3">
    <source>
        <dbReference type="Google" id="ProtNLM"/>
    </source>
</evidence>
<dbReference type="InterPro" id="IPR040144">
    <property type="entry name" value="RAP1GDS1"/>
</dbReference>
<dbReference type="GO" id="GO:0005085">
    <property type="term" value="F:guanyl-nucleotide exchange factor activity"/>
    <property type="evidence" value="ECO:0007669"/>
    <property type="project" value="InterPro"/>
</dbReference>
<evidence type="ECO:0000313" key="2">
    <source>
        <dbReference type="Proteomes" id="UP000001072"/>
    </source>
</evidence>
<dbReference type="InterPro" id="IPR011989">
    <property type="entry name" value="ARM-like"/>
</dbReference>
<dbReference type="HOGENOM" id="CLU_363717_0_0_1"/>
<dbReference type="KEGG" id="mlr:MELLADRAFT_95975"/>
<dbReference type="GeneID" id="18937424"/>
<reference evidence="2" key="1">
    <citation type="journal article" date="2011" name="Proc. Natl. Acad. Sci. U.S.A.">
        <title>Obligate biotrophy features unraveled by the genomic analysis of rust fungi.</title>
        <authorList>
            <person name="Duplessis S."/>
            <person name="Cuomo C.A."/>
            <person name="Lin Y.-C."/>
            <person name="Aerts A."/>
            <person name="Tisserant E."/>
            <person name="Veneault-Fourrey C."/>
            <person name="Joly D.L."/>
            <person name="Hacquard S."/>
            <person name="Amselem J."/>
            <person name="Cantarel B.L."/>
            <person name="Chiu R."/>
            <person name="Coutinho P.M."/>
            <person name="Feau N."/>
            <person name="Field M."/>
            <person name="Frey P."/>
            <person name="Gelhaye E."/>
            <person name="Goldberg J."/>
            <person name="Grabherr M.G."/>
            <person name="Kodira C.D."/>
            <person name="Kohler A."/>
            <person name="Kuees U."/>
            <person name="Lindquist E.A."/>
            <person name="Lucas S.M."/>
            <person name="Mago R."/>
            <person name="Mauceli E."/>
            <person name="Morin E."/>
            <person name="Murat C."/>
            <person name="Pangilinan J.L."/>
            <person name="Park R."/>
            <person name="Pearson M."/>
            <person name="Quesneville H."/>
            <person name="Rouhier N."/>
            <person name="Sakthikumar S."/>
            <person name="Salamov A.A."/>
            <person name="Schmutz J."/>
            <person name="Selles B."/>
            <person name="Shapiro H."/>
            <person name="Tanguay P."/>
            <person name="Tuskan G.A."/>
            <person name="Henrissat B."/>
            <person name="Van de Peer Y."/>
            <person name="Rouze P."/>
            <person name="Ellis J.G."/>
            <person name="Dodds P.N."/>
            <person name="Schein J.E."/>
            <person name="Zhong S."/>
            <person name="Hamelin R.C."/>
            <person name="Grigoriev I.V."/>
            <person name="Szabo L.J."/>
            <person name="Martin F."/>
        </authorList>
    </citation>
    <scope>NUCLEOTIDE SEQUENCE [LARGE SCALE GENOMIC DNA]</scope>
    <source>
        <strain evidence="2">98AG31 / pathotype 3-4-7</strain>
    </source>
</reference>
<dbReference type="Gene3D" id="1.25.10.10">
    <property type="entry name" value="Leucine-rich Repeat Variant"/>
    <property type="match status" value="1"/>
</dbReference>
<dbReference type="eggNOG" id="KOG4500">
    <property type="taxonomic scope" value="Eukaryota"/>
</dbReference>
<dbReference type="InParanoid" id="F4RDY5"/>
<dbReference type="EMBL" id="GL883097">
    <property type="protein sequence ID" value="EGG09486.1"/>
    <property type="molecule type" value="Genomic_DNA"/>
</dbReference>
<proteinExistence type="predicted"/>
<keyword evidence="2" id="KW-1185">Reference proteome</keyword>
<accession>F4RDY5</accession>
<dbReference type="Proteomes" id="UP000001072">
    <property type="component" value="Unassembled WGS sequence"/>
</dbReference>
<dbReference type="VEuPathDB" id="FungiDB:MELLADRAFT_95975"/>
<sequence>MSSEETNQKESSDEEFKVSIQIQKDVDEFLETNFNSSHSIETKEIINLTQITQTLANHLRDLRLRDSIGQSLVIPHTLKLLRRLITESNLKPNDQIIEAIEQLMRVIGNLVHTHDINRSKSLSFDASKIFYDLINLDYFKNLSNLVNLIQPHTHCLQIIITVLFNLCFEYVPAHIAYIEVGLIKPLSYLVELIGEIHFEIPLLSIRLLDELSSTDDAKQMMPNDILQGLLSPTFFIQSNDLNSLKIDPTDISSLIECLSISTTILESLTETSQPIQKALKTLSISTRNPINPSNKLINPPSELLNTVVGRLLYFVRYNELPIHWLDQIIKEEEEESLMNVMNKSKANLSKTLINVNGIDQEEEEEWLIRLLVGWVSEVEVIENRPDLMTTIGILLGNFSCSDFKSIKLIQHYGILDPLVNAFQIWSNDDEILGNSRPGEQVQVLHSLIGLARNLSVADENKEGLGNSGLIELALKCLGDKYDVVQPLIGLTLGFLRHVCKRNLPNVLRFISEPNLGLEKVIKVKKRIEQRFIKLEVMRLIASSITLINSNPSNQNQIEAESLNQIESFSSNEVIECLIDLLKIGVQNDLLLVNEALVSLTILACKYQSGFGFAVWIGYRLVGLLLKDEQPIKEEEEEEDKEEEGKRGIDLVLKCYLGLKKTKNEDRVNETQDQEDLKIKDLKMKNEMKFHEIIKKNSMILMESLMKTLRNGPTRITNRIEKDDEDEDQKVKHNEGLELLDLIKDVLKGLNSDELSDEERKDLNELLMI</sequence>
<evidence type="ECO:0000313" key="1">
    <source>
        <dbReference type="EMBL" id="EGG09486.1"/>
    </source>
</evidence>
<dbReference type="OrthoDB" id="26149at2759"/>
<organism evidence="2">
    <name type="scientific">Melampsora larici-populina (strain 98AG31 / pathotype 3-4-7)</name>
    <name type="common">Poplar leaf rust fungus</name>
    <dbReference type="NCBI Taxonomy" id="747676"/>
    <lineage>
        <taxon>Eukaryota</taxon>
        <taxon>Fungi</taxon>
        <taxon>Dikarya</taxon>
        <taxon>Basidiomycota</taxon>
        <taxon>Pucciniomycotina</taxon>
        <taxon>Pucciniomycetes</taxon>
        <taxon>Pucciniales</taxon>
        <taxon>Melampsoraceae</taxon>
        <taxon>Melampsora</taxon>
    </lineage>
</organism>
<dbReference type="RefSeq" id="XP_007407213.1">
    <property type="nucleotide sequence ID" value="XM_007407151.1"/>
</dbReference>
<dbReference type="STRING" id="747676.F4RDY5"/>
<gene>
    <name evidence="1" type="ORF">MELLADRAFT_95975</name>
</gene>
<dbReference type="SUPFAM" id="SSF48371">
    <property type="entry name" value="ARM repeat"/>
    <property type="match status" value="1"/>
</dbReference>
<protein>
    <recommendedName>
        <fullName evidence="3">Vesicle tethering protein Uso1/P115-like head domain-containing protein</fullName>
    </recommendedName>
</protein>